<keyword evidence="3" id="KW-0732">Signal</keyword>
<keyword evidence="2" id="KW-1133">Transmembrane helix</keyword>
<dbReference type="STRING" id="1888891.DSOL_4954"/>
<keyword evidence="2" id="KW-0472">Membrane</keyword>
<reference evidence="4 5" key="1">
    <citation type="submission" date="2016-09" db="EMBL/GenBank/DDBJ databases">
        <title>Complete genome of Desulfosporosinus sp. OL.</title>
        <authorList>
            <person name="Mardanov A."/>
            <person name="Beletsky A."/>
            <person name="Panova A."/>
            <person name="Karnachuk O."/>
            <person name="Ravin N."/>
        </authorList>
    </citation>
    <scope>NUCLEOTIDE SEQUENCE [LARGE SCALE GENOMIC DNA]</scope>
    <source>
        <strain evidence="4 5">OL</strain>
    </source>
</reference>
<dbReference type="EMBL" id="MLBF01000075">
    <property type="protein sequence ID" value="OLN26529.1"/>
    <property type="molecule type" value="Genomic_DNA"/>
</dbReference>
<dbReference type="RefSeq" id="WP_075367218.1">
    <property type="nucleotide sequence ID" value="NZ_MLBF01000075.1"/>
</dbReference>
<feature type="region of interest" description="Disordered" evidence="1">
    <location>
        <begin position="199"/>
        <end position="232"/>
    </location>
</feature>
<sequence>MLQFKAKKWLFALMIFFSLVIGTKTAYAETTKLEIVRQDINVMPEYDTPDILLIYSVDFKNNSDQPYSGEFVWNLPNGAKKYTVVDQSKGDNHVEPTVKHGEKNDQIVWKFPTPLQPGETKPVQIEYYYNTLQGNPDKTFVYEYIPEYPIAQAELIVYQPKKASNMVVTPDFGQAQPGNDGFSVYKKEFKNLKPGDNVQVKVGYTKSDPNPSVAPPSQQQGQSEQSTGQPEQSKRTSAAIVLLFLAAFVAVLGLIIYKAMNSKPISSNQDGEEFDDEDEVMINPQEKPKKRNLSTQQQSKGNSKLQADKKKLRDALISCRISEETYYQLLAELNEEEDH</sequence>
<accession>A0A1Q8QGQ1</accession>
<feature type="chain" id="PRO_5012254771" description="DUF916 domain-containing protein" evidence="3">
    <location>
        <begin position="29"/>
        <end position="339"/>
    </location>
</feature>
<gene>
    <name evidence="4" type="ORF">DSOL_4954</name>
</gene>
<evidence type="ECO:0000313" key="5">
    <source>
        <dbReference type="Proteomes" id="UP000186102"/>
    </source>
</evidence>
<evidence type="ECO:0008006" key="6">
    <source>
        <dbReference type="Google" id="ProtNLM"/>
    </source>
</evidence>
<dbReference type="Proteomes" id="UP000186102">
    <property type="component" value="Unassembled WGS sequence"/>
</dbReference>
<evidence type="ECO:0000256" key="2">
    <source>
        <dbReference type="SAM" id="Phobius"/>
    </source>
</evidence>
<dbReference type="OrthoDB" id="1793330at2"/>
<feature type="region of interest" description="Disordered" evidence="1">
    <location>
        <begin position="282"/>
        <end position="309"/>
    </location>
</feature>
<keyword evidence="5" id="KW-1185">Reference proteome</keyword>
<feature type="compositionally biased region" description="Low complexity" evidence="1">
    <location>
        <begin position="215"/>
        <end position="231"/>
    </location>
</feature>
<name>A0A1Q8QGQ1_9FIRM</name>
<feature type="compositionally biased region" description="Polar residues" evidence="1">
    <location>
        <begin position="293"/>
        <end position="305"/>
    </location>
</feature>
<evidence type="ECO:0000313" key="4">
    <source>
        <dbReference type="EMBL" id="OLN26529.1"/>
    </source>
</evidence>
<proteinExistence type="predicted"/>
<comment type="caution">
    <text evidence="4">The sequence shown here is derived from an EMBL/GenBank/DDBJ whole genome shotgun (WGS) entry which is preliminary data.</text>
</comment>
<dbReference type="AlphaFoldDB" id="A0A1Q8QGQ1"/>
<evidence type="ECO:0000256" key="3">
    <source>
        <dbReference type="SAM" id="SignalP"/>
    </source>
</evidence>
<protein>
    <recommendedName>
        <fullName evidence="6">DUF916 domain-containing protein</fullName>
    </recommendedName>
</protein>
<evidence type="ECO:0000256" key="1">
    <source>
        <dbReference type="SAM" id="MobiDB-lite"/>
    </source>
</evidence>
<keyword evidence="2" id="KW-0812">Transmembrane</keyword>
<feature type="signal peptide" evidence="3">
    <location>
        <begin position="1"/>
        <end position="28"/>
    </location>
</feature>
<feature type="transmembrane region" description="Helical" evidence="2">
    <location>
        <begin position="238"/>
        <end position="257"/>
    </location>
</feature>
<organism evidence="4 5">
    <name type="scientific">Desulfosporosinus metallidurans</name>
    <dbReference type="NCBI Taxonomy" id="1888891"/>
    <lineage>
        <taxon>Bacteria</taxon>
        <taxon>Bacillati</taxon>
        <taxon>Bacillota</taxon>
        <taxon>Clostridia</taxon>
        <taxon>Eubacteriales</taxon>
        <taxon>Desulfitobacteriaceae</taxon>
        <taxon>Desulfosporosinus</taxon>
    </lineage>
</organism>